<dbReference type="Gene3D" id="3.40.50.10900">
    <property type="entry name" value="PAC-like subunit"/>
    <property type="match status" value="1"/>
</dbReference>
<protein>
    <submittedName>
        <fullName evidence="1">Uncharacterized protein</fullName>
    </submittedName>
</protein>
<dbReference type="InterPro" id="IPR016565">
    <property type="entry name" value="Proteasome_assmbl_chp_1"/>
</dbReference>
<proteinExistence type="predicted"/>
<evidence type="ECO:0000313" key="2">
    <source>
        <dbReference type="Proteomes" id="UP000007264"/>
    </source>
</evidence>
<dbReference type="OrthoDB" id="17536at2759"/>
<dbReference type="AlphaFoldDB" id="I0YTA9"/>
<dbReference type="GeneID" id="17039612"/>
<dbReference type="KEGG" id="csl:COCSUDRAFT_33725"/>
<dbReference type="RefSeq" id="XP_005646172.1">
    <property type="nucleotide sequence ID" value="XM_005646115.1"/>
</dbReference>
<dbReference type="Proteomes" id="UP000007264">
    <property type="component" value="Unassembled WGS sequence"/>
</dbReference>
<organism evidence="1 2">
    <name type="scientific">Coccomyxa subellipsoidea (strain C-169)</name>
    <name type="common">Green microalga</name>
    <dbReference type="NCBI Taxonomy" id="574566"/>
    <lineage>
        <taxon>Eukaryota</taxon>
        <taxon>Viridiplantae</taxon>
        <taxon>Chlorophyta</taxon>
        <taxon>core chlorophytes</taxon>
        <taxon>Trebouxiophyceae</taxon>
        <taxon>Trebouxiophyceae incertae sedis</taxon>
        <taxon>Coccomyxaceae</taxon>
        <taxon>Coccomyxa</taxon>
        <taxon>Coccomyxa subellipsoidea</taxon>
    </lineage>
</organism>
<sequence length="158" mass="16939">MAAVTPERSGVWANGLFAEIHPEEVICISSLPAHQFLGQEDPTQEPLHFVLHTSSCEGKQKHAIPLLPTGNLVSGQPAAVISYCQVHDIPATLLVSVDASPLPDGIAVKALAETVAKLLESTEAKELSGLLRQPQIVSEACKEARKNIRMSDRAALYL</sequence>
<dbReference type="GO" id="GO:0005783">
    <property type="term" value="C:endoplasmic reticulum"/>
    <property type="evidence" value="ECO:0007669"/>
    <property type="project" value="InterPro"/>
</dbReference>
<gene>
    <name evidence="1" type="ORF">COCSUDRAFT_33725</name>
</gene>
<evidence type="ECO:0000313" key="1">
    <source>
        <dbReference type="EMBL" id="EIE21628.1"/>
    </source>
</evidence>
<dbReference type="InterPro" id="IPR038389">
    <property type="entry name" value="PSMG2_sf"/>
</dbReference>
<accession>I0YTA9</accession>
<dbReference type="PANTHER" id="PTHR37227">
    <property type="entry name" value="OS01G0219000 PROTEIN"/>
    <property type="match status" value="1"/>
</dbReference>
<dbReference type="PANTHER" id="PTHR37227:SF2">
    <property type="entry name" value="OS01G0219000 PROTEIN"/>
    <property type="match status" value="1"/>
</dbReference>
<comment type="caution">
    <text evidence="1">The sequence shown here is derived from an EMBL/GenBank/DDBJ whole genome shotgun (WGS) entry which is preliminary data.</text>
</comment>
<dbReference type="GO" id="GO:0043248">
    <property type="term" value="P:proteasome assembly"/>
    <property type="evidence" value="ECO:0007669"/>
    <property type="project" value="InterPro"/>
</dbReference>
<dbReference type="Pfam" id="PF16094">
    <property type="entry name" value="PAC1"/>
    <property type="match status" value="1"/>
</dbReference>
<keyword evidence="2" id="KW-1185">Reference proteome</keyword>
<reference evidence="1 2" key="1">
    <citation type="journal article" date="2012" name="Genome Biol.">
        <title>The genome of the polar eukaryotic microalga coccomyxa subellipsoidea reveals traits of cold adaptation.</title>
        <authorList>
            <person name="Blanc G."/>
            <person name="Agarkova I."/>
            <person name="Grimwood J."/>
            <person name="Kuo A."/>
            <person name="Brueggeman A."/>
            <person name="Dunigan D."/>
            <person name="Gurnon J."/>
            <person name="Ladunga I."/>
            <person name="Lindquist E."/>
            <person name="Lucas S."/>
            <person name="Pangilinan J."/>
            <person name="Proschold T."/>
            <person name="Salamov A."/>
            <person name="Schmutz J."/>
            <person name="Weeks D."/>
            <person name="Yamada T."/>
            <person name="Claverie J.M."/>
            <person name="Grigoriev I."/>
            <person name="Van Etten J."/>
            <person name="Lomsadze A."/>
            <person name="Borodovsky M."/>
        </authorList>
    </citation>
    <scope>NUCLEOTIDE SEQUENCE [LARGE SCALE GENOMIC DNA]</scope>
    <source>
        <strain evidence="1 2">C-169</strain>
    </source>
</reference>
<dbReference type="EMBL" id="AGSI01000012">
    <property type="protein sequence ID" value="EIE21628.1"/>
    <property type="molecule type" value="Genomic_DNA"/>
</dbReference>
<name>I0YTA9_COCSC</name>